<feature type="transmembrane region" description="Helical" evidence="6">
    <location>
        <begin position="83"/>
        <end position="102"/>
    </location>
</feature>
<reference evidence="9" key="1">
    <citation type="journal article" date="2019" name="Gigascience">
        <title>De novo genome assembly of the endangered Acer yangbiense, a plant species with extremely small populations endemic to Yunnan Province, China.</title>
        <authorList>
            <person name="Yang J."/>
            <person name="Wariss H.M."/>
            <person name="Tao L."/>
            <person name="Zhang R."/>
            <person name="Yun Q."/>
            <person name="Hollingsworth P."/>
            <person name="Dao Z."/>
            <person name="Luo G."/>
            <person name="Guo H."/>
            <person name="Ma Y."/>
            <person name="Sun W."/>
        </authorList>
    </citation>
    <scope>NUCLEOTIDE SEQUENCE [LARGE SCALE GENOMIC DNA]</scope>
    <source>
        <strain evidence="9">cv. br00</strain>
    </source>
</reference>
<comment type="subcellular location">
    <subcellularLocation>
        <location evidence="1 6">Membrane</location>
        <topology evidence="1 6">Multi-pass membrane protein</topology>
    </subcellularLocation>
</comment>
<feature type="transmembrane region" description="Helical" evidence="6">
    <location>
        <begin position="57"/>
        <end position="77"/>
    </location>
</feature>
<dbReference type="AlphaFoldDB" id="A0A5N5P238"/>
<feature type="transmembrane region" description="Helical" evidence="6">
    <location>
        <begin position="25"/>
        <end position="45"/>
    </location>
</feature>
<dbReference type="GO" id="GO:0016020">
    <property type="term" value="C:membrane"/>
    <property type="evidence" value="ECO:0007669"/>
    <property type="project" value="UniProtKB-SubCell"/>
</dbReference>
<comment type="caution">
    <text evidence="6">Lacks conserved residue(s) required for the propagation of feature annotation.</text>
</comment>
<comment type="similarity">
    <text evidence="2 6">Belongs to the drug/metabolite transporter (DMT) superfamily. Plant drug/metabolite exporter (P-DME) (TC 2.A.7.4) family.</text>
</comment>
<evidence type="ECO:0000256" key="2">
    <source>
        <dbReference type="ARBA" id="ARBA00007635"/>
    </source>
</evidence>
<accession>A0A5N5P238</accession>
<keyword evidence="9" id="KW-1185">Reference proteome</keyword>
<name>A0A5N5P238_9ROSI</name>
<keyword evidence="3 6" id="KW-0812">Transmembrane</keyword>
<evidence type="ECO:0000256" key="5">
    <source>
        <dbReference type="ARBA" id="ARBA00023136"/>
    </source>
</evidence>
<organism evidence="8 9">
    <name type="scientific">Salix brachista</name>
    <dbReference type="NCBI Taxonomy" id="2182728"/>
    <lineage>
        <taxon>Eukaryota</taxon>
        <taxon>Viridiplantae</taxon>
        <taxon>Streptophyta</taxon>
        <taxon>Embryophyta</taxon>
        <taxon>Tracheophyta</taxon>
        <taxon>Spermatophyta</taxon>
        <taxon>Magnoliopsida</taxon>
        <taxon>eudicotyledons</taxon>
        <taxon>Gunneridae</taxon>
        <taxon>Pentapetalae</taxon>
        <taxon>rosids</taxon>
        <taxon>fabids</taxon>
        <taxon>Malpighiales</taxon>
        <taxon>Salicaceae</taxon>
        <taxon>Saliceae</taxon>
        <taxon>Salix</taxon>
    </lineage>
</organism>
<dbReference type="PANTHER" id="PTHR31218">
    <property type="entry name" value="WAT1-RELATED PROTEIN"/>
    <property type="match status" value="1"/>
</dbReference>
<dbReference type="GO" id="GO:0022857">
    <property type="term" value="F:transmembrane transporter activity"/>
    <property type="evidence" value="ECO:0007669"/>
    <property type="project" value="InterPro"/>
</dbReference>
<comment type="caution">
    <text evidence="8">The sequence shown here is derived from an EMBL/GenBank/DDBJ whole genome shotgun (WGS) entry which is preliminary data.</text>
</comment>
<gene>
    <name evidence="8" type="ORF">DKX38_000337</name>
</gene>
<evidence type="ECO:0000256" key="6">
    <source>
        <dbReference type="RuleBase" id="RU363077"/>
    </source>
</evidence>
<evidence type="ECO:0000256" key="3">
    <source>
        <dbReference type="ARBA" id="ARBA00022692"/>
    </source>
</evidence>
<keyword evidence="5 6" id="KW-0472">Membrane</keyword>
<keyword evidence="4 6" id="KW-1133">Transmembrane helix</keyword>
<dbReference type="InterPro" id="IPR037185">
    <property type="entry name" value="EmrE-like"/>
</dbReference>
<dbReference type="InterPro" id="IPR000620">
    <property type="entry name" value="EamA_dom"/>
</dbReference>
<dbReference type="Gene3D" id="1.10.3730.20">
    <property type="match status" value="1"/>
</dbReference>
<proteinExistence type="inferred from homology"/>
<dbReference type="Proteomes" id="UP000326939">
    <property type="component" value="Chromosome 1"/>
</dbReference>
<sequence>MAAIQAVIFALCHHRTDHSKWSLRWNARLIVTVSGGIFYSTSFLLNMKVTRRRGPLFVSVFNPLALVMAAILGSILLGEKWRLGRYSMLGAALVVFGYYMVFWGKSKETDTIAETLVQPKSYHQPELVAVAVK</sequence>
<dbReference type="InterPro" id="IPR030184">
    <property type="entry name" value="WAT1-related"/>
</dbReference>
<dbReference type="EMBL" id="VDCV01000001">
    <property type="protein sequence ID" value="KAB5573143.1"/>
    <property type="molecule type" value="Genomic_DNA"/>
</dbReference>
<dbReference type="Pfam" id="PF00892">
    <property type="entry name" value="EamA"/>
    <property type="match status" value="1"/>
</dbReference>
<feature type="domain" description="EamA" evidence="7">
    <location>
        <begin position="2"/>
        <end position="102"/>
    </location>
</feature>
<evidence type="ECO:0000313" key="9">
    <source>
        <dbReference type="Proteomes" id="UP000326939"/>
    </source>
</evidence>
<evidence type="ECO:0000256" key="4">
    <source>
        <dbReference type="ARBA" id="ARBA00022989"/>
    </source>
</evidence>
<dbReference type="SUPFAM" id="SSF103481">
    <property type="entry name" value="Multidrug resistance efflux transporter EmrE"/>
    <property type="match status" value="1"/>
</dbReference>
<evidence type="ECO:0000256" key="1">
    <source>
        <dbReference type="ARBA" id="ARBA00004141"/>
    </source>
</evidence>
<protein>
    <recommendedName>
        <fullName evidence="6">WAT1-related protein</fullName>
    </recommendedName>
</protein>
<evidence type="ECO:0000259" key="7">
    <source>
        <dbReference type="Pfam" id="PF00892"/>
    </source>
</evidence>
<evidence type="ECO:0000313" key="8">
    <source>
        <dbReference type="EMBL" id="KAB5573143.1"/>
    </source>
</evidence>